<evidence type="ECO:0000313" key="2">
    <source>
        <dbReference type="Proteomes" id="UP000515947"/>
    </source>
</evidence>
<reference evidence="1 2" key="1">
    <citation type="submission" date="2020-08" db="EMBL/GenBank/DDBJ databases">
        <title>Genome sequence of Nocardioides mesophilus KACC 16243T.</title>
        <authorList>
            <person name="Hyun D.-W."/>
            <person name="Bae J.-W."/>
        </authorList>
    </citation>
    <scope>NUCLEOTIDE SEQUENCE [LARGE SCALE GENOMIC DNA]</scope>
    <source>
        <strain evidence="1 2">KACC 16243</strain>
    </source>
</reference>
<dbReference type="AlphaFoldDB" id="A0A7G9R8D5"/>
<dbReference type="PROSITE" id="PS51257">
    <property type="entry name" value="PROKAR_LIPOPROTEIN"/>
    <property type="match status" value="1"/>
</dbReference>
<name>A0A7G9R8D5_9ACTN</name>
<accession>A0A7G9R8D5</accession>
<organism evidence="1 2">
    <name type="scientific">Nocardioides mesophilus</name>
    <dbReference type="NCBI Taxonomy" id="433659"/>
    <lineage>
        <taxon>Bacteria</taxon>
        <taxon>Bacillati</taxon>
        <taxon>Actinomycetota</taxon>
        <taxon>Actinomycetes</taxon>
        <taxon>Propionibacteriales</taxon>
        <taxon>Nocardioidaceae</taxon>
        <taxon>Nocardioides</taxon>
    </lineage>
</organism>
<sequence>MRRPGRRLPVVVAGVTLAGVLTGCGGSSEAEGDADGGLDRAADLSTCTADAQPAAQPYGDAFPSDWPFPPRTVVFAVEDRGGDGTIVTGVSSAPFAAVLDHLNTDVVGAGFVIEQGETEEHDAEAEWEGNGFRGRWAIRESAQCAGETVIQVLSAAD</sequence>
<protein>
    <recommendedName>
        <fullName evidence="3">Lipoprotein</fullName>
    </recommendedName>
</protein>
<dbReference type="KEGG" id="nmes:H9L09_15150"/>
<dbReference type="RefSeq" id="WP_187577703.1">
    <property type="nucleotide sequence ID" value="NZ_CP060713.1"/>
</dbReference>
<proteinExistence type="predicted"/>
<evidence type="ECO:0000313" key="1">
    <source>
        <dbReference type="EMBL" id="QNN51860.1"/>
    </source>
</evidence>
<evidence type="ECO:0008006" key="3">
    <source>
        <dbReference type="Google" id="ProtNLM"/>
    </source>
</evidence>
<dbReference type="EMBL" id="CP060713">
    <property type="protein sequence ID" value="QNN51860.1"/>
    <property type="molecule type" value="Genomic_DNA"/>
</dbReference>
<keyword evidence="2" id="KW-1185">Reference proteome</keyword>
<gene>
    <name evidence="1" type="ORF">H9L09_15150</name>
</gene>
<dbReference type="Proteomes" id="UP000515947">
    <property type="component" value="Chromosome"/>
</dbReference>